<dbReference type="OrthoDB" id="9803628at2"/>
<comment type="caution">
    <text evidence="13">The sequence shown here is derived from an EMBL/GenBank/DDBJ whole genome shotgun (WGS) entry which is preliminary data.</text>
</comment>
<feature type="binding site" evidence="12">
    <location>
        <begin position="193"/>
        <end position="197"/>
    </location>
    <ligand>
        <name>NAD(+)</name>
        <dbReference type="ChEBI" id="CHEBI:57540"/>
    </ligand>
</feature>
<keyword evidence="8 10" id="KW-0275">Fatty acid biosynthesis</keyword>
<comment type="similarity">
    <text evidence="2 10">Belongs to the short-chain dehydrogenases/reductases (SDR) family. FabI subfamily.</text>
</comment>
<keyword evidence="7" id="KW-0443">Lipid metabolism</keyword>
<dbReference type="GO" id="GO:0006633">
    <property type="term" value="P:fatty acid biosynthetic process"/>
    <property type="evidence" value="ECO:0007669"/>
    <property type="project" value="UniProtKB-UniPathway"/>
</dbReference>
<dbReference type="SUPFAM" id="SSF51735">
    <property type="entry name" value="NAD(P)-binding Rossmann-fold domains"/>
    <property type="match status" value="1"/>
</dbReference>
<organism evidence="13 14">
    <name type="scientific">Paenirhodobacter enshiensis</name>
    <dbReference type="NCBI Taxonomy" id="1105367"/>
    <lineage>
        <taxon>Bacteria</taxon>
        <taxon>Pseudomonadati</taxon>
        <taxon>Pseudomonadota</taxon>
        <taxon>Alphaproteobacteria</taxon>
        <taxon>Rhodobacterales</taxon>
        <taxon>Rhodobacter group</taxon>
        <taxon>Paenirhodobacter</taxon>
    </lineage>
</organism>
<evidence type="ECO:0000256" key="6">
    <source>
        <dbReference type="ARBA" id="ARBA00023027"/>
    </source>
</evidence>
<feature type="binding site" evidence="12">
    <location>
        <begin position="21"/>
        <end position="22"/>
    </location>
    <ligand>
        <name>NAD(+)</name>
        <dbReference type="ChEBI" id="CHEBI:57540"/>
    </ligand>
</feature>
<dbReference type="RefSeq" id="WP_036639518.1">
    <property type="nucleotide sequence ID" value="NZ_JFZB01000037.1"/>
</dbReference>
<sequence>MSNTLLAGKRGLIMGLANDKSIAWGIAKACADAGADLAFSYYGDALKKRVEPLVAEIGSDFLVECNAGDGESLDALFDALKEKWGTIDFVVHAIGFSDKNELRGRYVDTTQANFNMTMDVSVFSFTAVCQRAAAIMPNGGSLLTLTYYGAEQVMPHYNVMGIAKAALECSVKYIAEDLGKDGIRCNAISAGPIKTLASSGIGDFRYILKWNELNSPLRRNVTQEEVGKAALYLLSDLGTATTGETLHVDAGYHIVGMKAVDAPDIDVVTHRKE</sequence>
<evidence type="ECO:0000313" key="14">
    <source>
        <dbReference type="Proteomes" id="UP000028824"/>
    </source>
</evidence>
<keyword evidence="6 10" id="KW-0520">NAD</keyword>
<dbReference type="NCBIfam" id="NF006019">
    <property type="entry name" value="PRK08159.1"/>
    <property type="match status" value="1"/>
</dbReference>
<keyword evidence="4" id="KW-0276">Fatty acid metabolism</keyword>
<evidence type="ECO:0000256" key="7">
    <source>
        <dbReference type="ARBA" id="ARBA00023098"/>
    </source>
</evidence>
<dbReference type="PRINTS" id="PR00081">
    <property type="entry name" value="GDHRDH"/>
</dbReference>
<dbReference type="FunFam" id="1.10.8.400:FF:000001">
    <property type="entry name" value="Enoyl-[acyl-carrier-protein] reductase [NADH]"/>
    <property type="match status" value="1"/>
</dbReference>
<dbReference type="UniPathway" id="UPA00094"/>
<dbReference type="PANTHER" id="PTHR43159:SF2">
    <property type="entry name" value="ENOYL-[ACYL-CARRIER-PROTEIN] REDUCTASE [NADH], CHLOROPLASTIC"/>
    <property type="match status" value="1"/>
</dbReference>
<name>A0A086XRR2_9RHOB</name>
<dbReference type="Gene3D" id="3.40.50.720">
    <property type="entry name" value="NAD(P)-binding Rossmann-like Domain"/>
    <property type="match status" value="1"/>
</dbReference>
<evidence type="ECO:0000256" key="12">
    <source>
        <dbReference type="PIRSR" id="PIRSR000094-3"/>
    </source>
</evidence>
<dbReference type="EC" id="1.3.1.9" evidence="10"/>
<comment type="pathway">
    <text evidence="1">Lipid metabolism; fatty acid biosynthesis.</text>
</comment>
<evidence type="ECO:0000313" key="13">
    <source>
        <dbReference type="EMBL" id="KFI24712.1"/>
    </source>
</evidence>
<feature type="active site" description="Proton acceptor" evidence="11">
    <location>
        <position position="157"/>
    </location>
</feature>
<feature type="binding site" evidence="12">
    <location>
        <position position="94"/>
    </location>
    <ligand>
        <name>NAD(+)</name>
        <dbReference type="ChEBI" id="CHEBI:57540"/>
    </ligand>
</feature>
<feature type="binding site" evidence="12">
    <location>
        <position position="164"/>
    </location>
    <ligand>
        <name>NAD(+)</name>
        <dbReference type="ChEBI" id="CHEBI:57540"/>
    </ligand>
</feature>
<evidence type="ECO:0000256" key="5">
    <source>
        <dbReference type="ARBA" id="ARBA00023002"/>
    </source>
</evidence>
<gene>
    <name evidence="13" type="ORF">CG50_08285</name>
</gene>
<dbReference type="AlphaFoldDB" id="A0A086XRR2"/>
<evidence type="ECO:0000256" key="2">
    <source>
        <dbReference type="ARBA" id="ARBA00009233"/>
    </source>
</evidence>
<evidence type="ECO:0000256" key="11">
    <source>
        <dbReference type="PIRSR" id="PIRSR000094-1"/>
    </source>
</evidence>
<dbReference type="InterPro" id="IPR002347">
    <property type="entry name" value="SDR_fam"/>
</dbReference>
<dbReference type="PIRSF" id="PIRSF000094">
    <property type="entry name" value="Enoyl-ACP_rdct"/>
    <property type="match status" value="1"/>
</dbReference>
<dbReference type="Pfam" id="PF13561">
    <property type="entry name" value="adh_short_C2"/>
    <property type="match status" value="1"/>
</dbReference>
<dbReference type="InterPro" id="IPR036291">
    <property type="entry name" value="NAD(P)-bd_dom_sf"/>
</dbReference>
<dbReference type="eggNOG" id="COG0623">
    <property type="taxonomic scope" value="Bacteria"/>
</dbReference>
<dbReference type="EMBL" id="JFZB01000037">
    <property type="protein sequence ID" value="KFI24712.1"/>
    <property type="molecule type" value="Genomic_DNA"/>
</dbReference>
<dbReference type="Proteomes" id="UP000028824">
    <property type="component" value="Unassembled WGS sequence"/>
</dbReference>
<evidence type="ECO:0000256" key="8">
    <source>
        <dbReference type="ARBA" id="ARBA00023160"/>
    </source>
</evidence>
<keyword evidence="14" id="KW-1185">Reference proteome</keyword>
<evidence type="ECO:0000256" key="9">
    <source>
        <dbReference type="ARBA" id="ARBA00048572"/>
    </source>
</evidence>
<evidence type="ECO:0000256" key="10">
    <source>
        <dbReference type="PIRNR" id="PIRNR000094"/>
    </source>
</evidence>
<dbReference type="PANTHER" id="PTHR43159">
    <property type="entry name" value="ENOYL-[ACYL-CARRIER-PROTEIN] REDUCTASE"/>
    <property type="match status" value="1"/>
</dbReference>
<dbReference type="InterPro" id="IPR014358">
    <property type="entry name" value="Enoyl-ACP_Rdtase_NADH"/>
</dbReference>
<comment type="catalytic activity">
    <reaction evidence="9 10">
        <text>a 2,3-saturated acyl-[ACP] + NAD(+) = a (2E)-enoyl-[ACP] + NADH + H(+)</text>
        <dbReference type="Rhea" id="RHEA:10240"/>
        <dbReference type="Rhea" id="RHEA-COMP:9925"/>
        <dbReference type="Rhea" id="RHEA-COMP:9926"/>
        <dbReference type="ChEBI" id="CHEBI:15378"/>
        <dbReference type="ChEBI" id="CHEBI:57540"/>
        <dbReference type="ChEBI" id="CHEBI:57945"/>
        <dbReference type="ChEBI" id="CHEBI:78784"/>
        <dbReference type="ChEBI" id="CHEBI:78785"/>
        <dbReference type="EC" id="1.3.1.9"/>
    </reaction>
</comment>
<protein>
    <recommendedName>
        <fullName evidence="10">Enoyl-[acyl-carrier-protein] reductase [NADH]</fullName>
        <ecNumber evidence="10">1.3.1.9</ecNumber>
    </recommendedName>
</protein>
<dbReference type="FunFam" id="3.40.50.720:FF:000054">
    <property type="entry name" value="Enoyl-[acyl-carrier-protein] reductase [NADH]"/>
    <property type="match status" value="1"/>
</dbReference>
<evidence type="ECO:0000256" key="3">
    <source>
        <dbReference type="ARBA" id="ARBA00022516"/>
    </source>
</evidence>
<reference evidence="13 14" key="1">
    <citation type="submission" date="2014-03" db="EMBL/GenBank/DDBJ databases">
        <title>Genome of Paenirhodobacter enshiensis DW2-9.</title>
        <authorList>
            <person name="Wang D."/>
            <person name="Wang G."/>
        </authorList>
    </citation>
    <scope>NUCLEOTIDE SEQUENCE [LARGE SCALE GENOMIC DNA]</scope>
    <source>
        <strain evidence="13 14">DW2-9</strain>
    </source>
</reference>
<proteinExistence type="inferred from homology"/>
<evidence type="ECO:0000256" key="1">
    <source>
        <dbReference type="ARBA" id="ARBA00005194"/>
    </source>
</evidence>
<dbReference type="STRING" id="1105367.CG50_08285"/>
<dbReference type="Gene3D" id="1.10.8.400">
    <property type="entry name" value="Enoyl acyl carrier protein reductase"/>
    <property type="match status" value="1"/>
</dbReference>
<keyword evidence="5 10" id="KW-0560">Oxidoreductase</keyword>
<feature type="active site" description="Proton acceptor" evidence="11">
    <location>
        <position position="147"/>
    </location>
</feature>
<keyword evidence="3 10" id="KW-0444">Lipid biosynthesis</keyword>
<evidence type="ECO:0000256" key="4">
    <source>
        <dbReference type="ARBA" id="ARBA00022832"/>
    </source>
</evidence>
<accession>A0A086XRR2</accession>
<dbReference type="GO" id="GO:0004318">
    <property type="term" value="F:enoyl-[acyl-carrier-protein] reductase (NADH) activity"/>
    <property type="evidence" value="ECO:0007669"/>
    <property type="project" value="UniProtKB-EC"/>
</dbReference>
<dbReference type="CDD" id="cd05372">
    <property type="entry name" value="ENR_SDR"/>
    <property type="match status" value="1"/>
</dbReference>
<feature type="binding site" evidence="12">
    <location>
        <position position="15"/>
    </location>
    <ligand>
        <name>NAD(+)</name>
        <dbReference type="ChEBI" id="CHEBI:57540"/>
    </ligand>
</feature>